<evidence type="ECO:0000313" key="5">
    <source>
        <dbReference type="EMBL" id="UXP30916.1"/>
    </source>
</evidence>
<dbReference type="Proteomes" id="UP001065174">
    <property type="component" value="Chromosome"/>
</dbReference>
<evidence type="ECO:0000259" key="4">
    <source>
        <dbReference type="Pfam" id="PF00005"/>
    </source>
</evidence>
<dbReference type="Gene3D" id="3.40.50.300">
    <property type="entry name" value="P-loop containing nucleotide triphosphate hydrolases"/>
    <property type="match status" value="1"/>
</dbReference>
<dbReference type="PANTHER" id="PTHR43553">
    <property type="entry name" value="HEAVY METAL TRANSPORTER"/>
    <property type="match status" value="1"/>
</dbReference>
<keyword evidence="2" id="KW-0547">Nucleotide-binding</keyword>
<dbReference type="SUPFAM" id="SSF52540">
    <property type="entry name" value="P-loop containing nucleoside triphosphate hydrolases"/>
    <property type="match status" value="1"/>
</dbReference>
<accession>A0ABY6CK65</accession>
<name>A0ABY6CK65_9BACT</name>
<keyword evidence="3 5" id="KW-0067">ATP-binding</keyword>
<dbReference type="Pfam" id="PF00005">
    <property type="entry name" value="ABC_tran"/>
    <property type="match status" value="1"/>
</dbReference>
<dbReference type="PANTHER" id="PTHR43553:SF11">
    <property type="entry name" value="ABC TRANSPORTER ATP-BINDING_PERMEASE PROTEIN YOJI"/>
    <property type="match status" value="1"/>
</dbReference>
<dbReference type="GO" id="GO:0005524">
    <property type="term" value="F:ATP binding"/>
    <property type="evidence" value="ECO:0007669"/>
    <property type="project" value="UniProtKB-KW"/>
</dbReference>
<evidence type="ECO:0000313" key="6">
    <source>
        <dbReference type="Proteomes" id="UP001065174"/>
    </source>
</evidence>
<proteinExistence type="predicted"/>
<dbReference type="EMBL" id="CP106679">
    <property type="protein sequence ID" value="UXP30916.1"/>
    <property type="molecule type" value="Genomic_DNA"/>
</dbReference>
<protein>
    <submittedName>
        <fullName evidence="5">ATP-binding cassette domain-containing protein</fullName>
    </submittedName>
</protein>
<organism evidence="5 6">
    <name type="scientific">Reichenbachiella agarivorans</name>
    <dbReference type="NCBI Taxonomy" id="2979464"/>
    <lineage>
        <taxon>Bacteria</taxon>
        <taxon>Pseudomonadati</taxon>
        <taxon>Bacteroidota</taxon>
        <taxon>Cytophagia</taxon>
        <taxon>Cytophagales</taxon>
        <taxon>Reichenbachiellaceae</taxon>
        <taxon>Reichenbachiella</taxon>
    </lineage>
</organism>
<dbReference type="InterPro" id="IPR003439">
    <property type="entry name" value="ABC_transporter-like_ATP-bd"/>
</dbReference>
<keyword evidence="6" id="KW-1185">Reference proteome</keyword>
<feature type="domain" description="ABC transporter" evidence="4">
    <location>
        <begin position="1"/>
        <end position="123"/>
    </location>
</feature>
<dbReference type="InterPro" id="IPR050095">
    <property type="entry name" value="ECF_ABC_transporter_ATP-bd"/>
</dbReference>
<evidence type="ECO:0000256" key="3">
    <source>
        <dbReference type="ARBA" id="ARBA00022840"/>
    </source>
</evidence>
<dbReference type="RefSeq" id="WP_262308362.1">
    <property type="nucleotide sequence ID" value="NZ_CP106679.1"/>
</dbReference>
<reference evidence="5" key="1">
    <citation type="submission" date="2022-09" db="EMBL/GenBank/DDBJ databases">
        <title>Comparative genomics and taxonomic characterization of three novel marine species of genus Reichenbachiella exhibiting antioxidant and polysaccharide degradation activities.</title>
        <authorList>
            <person name="Muhammad N."/>
            <person name="Lee Y.-J."/>
            <person name="Ko J."/>
            <person name="Kim S.-G."/>
        </authorList>
    </citation>
    <scope>NUCLEOTIDE SEQUENCE</scope>
    <source>
        <strain evidence="5">BKB1-1</strain>
    </source>
</reference>
<evidence type="ECO:0000256" key="1">
    <source>
        <dbReference type="ARBA" id="ARBA00022448"/>
    </source>
</evidence>
<evidence type="ECO:0000256" key="2">
    <source>
        <dbReference type="ARBA" id="ARBA00022741"/>
    </source>
</evidence>
<dbReference type="InterPro" id="IPR027417">
    <property type="entry name" value="P-loop_NTPase"/>
</dbReference>
<keyword evidence="1" id="KW-0813">Transport</keyword>
<gene>
    <name evidence="5" type="ORF">N6H18_11195</name>
</gene>
<sequence>MIGGNGSGKTTFIKMLTGLYSPIKGEIKFKGQVIDEKQMDNYRKHFAGVFTDYYLFDDLMHIDSTVIDREAGNLLKELEIDHKVKILDKHISTTSLSYGQKKRLAMMVSILEDKEVYIFDEWAANQDPYFKEIFYVRILPQLKAKGKTIVAISHDEKYFENADRVVKMAEGVLTEVKN</sequence>